<organism evidence="2 3">
    <name type="scientific">Splendidivirga corallicola</name>
    <dbReference type="NCBI Taxonomy" id="3051826"/>
    <lineage>
        <taxon>Bacteria</taxon>
        <taxon>Pseudomonadati</taxon>
        <taxon>Bacteroidota</taxon>
        <taxon>Cytophagia</taxon>
        <taxon>Cytophagales</taxon>
        <taxon>Splendidivirgaceae</taxon>
        <taxon>Splendidivirga</taxon>
    </lineage>
</organism>
<dbReference type="Gene3D" id="3.90.550.10">
    <property type="entry name" value="Spore Coat Polysaccharide Biosynthesis Protein SpsA, Chain A"/>
    <property type="match status" value="1"/>
</dbReference>
<evidence type="ECO:0000313" key="2">
    <source>
        <dbReference type="EMBL" id="MDN5203107.1"/>
    </source>
</evidence>
<accession>A0ABT8KQS3</accession>
<dbReference type="InterPro" id="IPR029044">
    <property type="entry name" value="Nucleotide-diphossugar_trans"/>
</dbReference>
<dbReference type="EMBL" id="JAUJEA010000006">
    <property type="protein sequence ID" value="MDN5203107.1"/>
    <property type="molecule type" value="Genomic_DNA"/>
</dbReference>
<dbReference type="InterPro" id="IPR001173">
    <property type="entry name" value="Glyco_trans_2-like"/>
</dbReference>
<dbReference type="CDD" id="cd06433">
    <property type="entry name" value="GT_2_WfgS_like"/>
    <property type="match status" value="1"/>
</dbReference>
<dbReference type="PANTHER" id="PTHR22916">
    <property type="entry name" value="GLYCOSYLTRANSFERASE"/>
    <property type="match status" value="1"/>
</dbReference>
<dbReference type="Pfam" id="PF00535">
    <property type="entry name" value="Glycos_transf_2"/>
    <property type="match status" value="1"/>
</dbReference>
<gene>
    <name evidence="2" type="ORF">QQ008_17085</name>
</gene>
<reference evidence="2" key="1">
    <citation type="submission" date="2023-06" db="EMBL/GenBank/DDBJ databases">
        <title>Genomic of Parafulvivirga corallium.</title>
        <authorList>
            <person name="Wang G."/>
        </authorList>
    </citation>
    <scope>NUCLEOTIDE SEQUENCE</scope>
    <source>
        <strain evidence="2">BMA10</strain>
    </source>
</reference>
<evidence type="ECO:0000259" key="1">
    <source>
        <dbReference type="Pfam" id="PF00535"/>
    </source>
</evidence>
<dbReference type="Proteomes" id="UP001172082">
    <property type="component" value="Unassembled WGS sequence"/>
</dbReference>
<dbReference type="GO" id="GO:0016757">
    <property type="term" value="F:glycosyltransferase activity"/>
    <property type="evidence" value="ECO:0007669"/>
    <property type="project" value="UniProtKB-KW"/>
</dbReference>
<sequence length="369" mass="43430">MASTKTEMGLLKMLPTPPKNKTGYPWDQEMSVSAYNENEEWPKISIVTPSFNQGGYIEETIRSVLLQNYPNLEYIIIDGGSTDQTVEIIKKYEPWISYWVSEKDNGQTDAINKGLVKCSGEIFNWINSDDYYQKDCFKLLAENFKQEDVWVVSGFYRFFNDAGVTQDREIGPEEFDTLTEKICLSRNHQPSTFFRLDKLRQLGELNEKLNYVMDQDIWIRYLLRFGDEHIKNIHQVLTNFRIHPDSKTDQFYELFSLELYSIFFGIAKKLSLTQQAELLNQYKEGKIEEAMYDFDLSKEEGEEARKAINFQMLWNAKKLDSLNTNRELLGKFLKAVDKNSLNKKHKKLFDKLRFKYLVRPIHNILMGRN</sequence>
<keyword evidence="2" id="KW-0808">Transferase</keyword>
<keyword evidence="3" id="KW-1185">Reference proteome</keyword>
<proteinExistence type="predicted"/>
<protein>
    <submittedName>
        <fullName evidence="2">Glycosyltransferase family 2 protein</fullName>
        <ecNumber evidence="2">2.4.-.-</ecNumber>
    </submittedName>
</protein>
<dbReference type="PANTHER" id="PTHR22916:SF65">
    <property type="entry name" value="SLR1065 PROTEIN"/>
    <property type="match status" value="1"/>
</dbReference>
<dbReference type="EC" id="2.4.-.-" evidence="2"/>
<comment type="caution">
    <text evidence="2">The sequence shown here is derived from an EMBL/GenBank/DDBJ whole genome shotgun (WGS) entry which is preliminary data.</text>
</comment>
<dbReference type="RefSeq" id="WP_346753129.1">
    <property type="nucleotide sequence ID" value="NZ_JAUJEA010000006.1"/>
</dbReference>
<name>A0ABT8KQS3_9BACT</name>
<keyword evidence="2" id="KW-0328">Glycosyltransferase</keyword>
<evidence type="ECO:0000313" key="3">
    <source>
        <dbReference type="Proteomes" id="UP001172082"/>
    </source>
</evidence>
<dbReference type="SUPFAM" id="SSF53448">
    <property type="entry name" value="Nucleotide-diphospho-sugar transferases"/>
    <property type="match status" value="1"/>
</dbReference>
<feature type="domain" description="Glycosyltransferase 2-like" evidence="1">
    <location>
        <begin position="45"/>
        <end position="181"/>
    </location>
</feature>